<proteinExistence type="predicted"/>
<gene>
    <name evidence="5" type="ORF">KGM_200589</name>
</gene>
<dbReference type="InterPro" id="IPR027806">
    <property type="entry name" value="HARBI1_dom"/>
</dbReference>
<evidence type="ECO:0000256" key="1">
    <source>
        <dbReference type="ARBA" id="ARBA00001968"/>
    </source>
</evidence>
<evidence type="ECO:0000256" key="3">
    <source>
        <dbReference type="SAM" id="MobiDB-lite"/>
    </source>
</evidence>
<comment type="caution">
    <text evidence="5">The sequence shown here is derived from an EMBL/GenBank/DDBJ whole genome shotgun (WGS) entry which is preliminary data.</text>
</comment>
<evidence type="ECO:0000259" key="4">
    <source>
        <dbReference type="Pfam" id="PF13359"/>
    </source>
</evidence>
<dbReference type="InParanoid" id="A0A212FJF1"/>
<reference evidence="5 6" key="1">
    <citation type="journal article" date="2011" name="Cell">
        <title>The monarch butterfly genome yields insights into long-distance migration.</title>
        <authorList>
            <person name="Zhan S."/>
            <person name="Merlin C."/>
            <person name="Boore J.L."/>
            <person name="Reppert S.M."/>
        </authorList>
    </citation>
    <scope>NUCLEOTIDE SEQUENCE [LARGE SCALE GENOMIC DNA]</scope>
    <source>
        <strain evidence="5">F-2</strain>
    </source>
</reference>
<dbReference type="AlphaFoldDB" id="A0A212FJF1"/>
<sequence length="240" mass="27826">MAIVDSNYYYIFIDVGSYSKECDSNIFKETQFWKKLVDNTLNIPSPCSIINTNYILPYVLVADEAFALHANVLRPYGGNELTKEQKIFNYRLTRARRYVDHFVLYAEIHVHTKRTTKTTWLGWLNPTTPPPAAPQQRSPRRATGIRSRTLKSDVKIFGKYVLEHSFSNLEVLRNRIIIFRLHKRVVMLLKSLVETIKNVDNGTLHLVHDHCVVPLHLGILHRNRLANIGQCSKPIYAHIF</sequence>
<dbReference type="eggNOG" id="KOG4585">
    <property type="taxonomic scope" value="Eukaryota"/>
</dbReference>
<keyword evidence="2" id="KW-0479">Metal-binding</keyword>
<dbReference type="KEGG" id="dpl:KGM_200589"/>
<accession>A0A212FJF1</accession>
<name>A0A212FJF1_DANPL</name>
<dbReference type="GO" id="GO:0046872">
    <property type="term" value="F:metal ion binding"/>
    <property type="evidence" value="ECO:0007669"/>
    <property type="project" value="UniProtKB-KW"/>
</dbReference>
<dbReference type="Proteomes" id="UP000007151">
    <property type="component" value="Unassembled WGS sequence"/>
</dbReference>
<keyword evidence="6" id="KW-1185">Reference proteome</keyword>
<dbReference type="Pfam" id="PF13359">
    <property type="entry name" value="DDE_Tnp_4"/>
    <property type="match status" value="1"/>
</dbReference>
<organism evidence="5 6">
    <name type="scientific">Danaus plexippus plexippus</name>
    <dbReference type="NCBI Taxonomy" id="278856"/>
    <lineage>
        <taxon>Eukaryota</taxon>
        <taxon>Metazoa</taxon>
        <taxon>Ecdysozoa</taxon>
        <taxon>Arthropoda</taxon>
        <taxon>Hexapoda</taxon>
        <taxon>Insecta</taxon>
        <taxon>Pterygota</taxon>
        <taxon>Neoptera</taxon>
        <taxon>Endopterygota</taxon>
        <taxon>Lepidoptera</taxon>
        <taxon>Glossata</taxon>
        <taxon>Ditrysia</taxon>
        <taxon>Papilionoidea</taxon>
        <taxon>Nymphalidae</taxon>
        <taxon>Danainae</taxon>
        <taxon>Danaini</taxon>
        <taxon>Danaina</taxon>
        <taxon>Danaus</taxon>
        <taxon>Danaus</taxon>
    </lineage>
</organism>
<comment type="cofactor">
    <cofactor evidence="1">
        <name>a divalent metal cation</name>
        <dbReference type="ChEBI" id="CHEBI:60240"/>
    </cofactor>
</comment>
<evidence type="ECO:0000313" key="5">
    <source>
        <dbReference type="EMBL" id="OWR53839.1"/>
    </source>
</evidence>
<protein>
    <submittedName>
        <fullName evidence="5">Nuclease HARBI1 like protein</fullName>
    </submittedName>
</protein>
<feature type="region of interest" description="Disordered" evidence="3">
    <location>
        <begin position="126"/>
        <end position="145"/>
    </location>
</feature>
<dbReference type="EMBL" id="AGBW02008279">
    <property type="protein sequence ID" value="OWR53839.1"/>
    <property type="molecule type" value="Genomic_DNA"/>
</dbReference>
<feature type="domain" description="DDE Tnp4" evidence="4">
    <location>
        <begin position="2"/>
        <end position="102"/>
    </location>
</feature>
<evidence type="ECO:0000313" key="6">
    <source>
        <dbReference type="Proteomes" id="UP000007151"/>
    </source>
</evidence>
<evidence type="ECO:0000256" key="2">
    <source>
        <dbReference type="ARBA" id="ARBA00022723"/>
    </source>
</evidence>